<evidence type="ECO:0000313" key="2">
    <source>
        <dbReference type="Proteomes" id="UP001163603"/>
    </source>
</evidence>
<protein>
    <submittedName>
        <fullName evidence="1">Uncharacterized protein</fullName>
    </submittedName>
</protein>
<organism evidence="1 2">
    <name type="scientific">Pistacia integerrima</name>
    <dbReference type="NCBI Taxonomy" id="434235"/>
    <lineage>
        <taxon>Eukaryota</taxon>
        <taxon>Viridiplantae</taxon>
        <taxon>Streptophyta</taxon>
        <taxon>Embryophyta</taxon>
        <taxon>Tracheophyta</taxon>
        <taxon>Spermatophyta</taxon>
        <taxon>Magnoliopsida</taxon>
        <taxon>eudicotyledons</taxon>
        <taxon>Gunneridae</taxon>
        <taxon>Pentapetalae</taxon>
        <taxon>rosids</taxon>
        <taxon>malvids</taxon>
        <taxon>Sapindales</taxon>
        <taxon>Anacardiaceae</taxon>
        <taxon>Pistacia</taxon>
    </lineage>
</organism>
<dbReference type="EMBL" id="CM047750">
    <property type="protein sequence ID" value="KAJ0008055.1"/>
    <property type="molecule type" value="Genomic_DNA"/>
</dbReference>
<sequence>MLDSSNIIFSIPYYIILHFVSYTWQTSAVKVSDVFYNNFEGTSSSEKAIILNCSQSIGCDNLRLTDIFIKVLFMGQAANPHASMLKQ</sequence>
<comment type="caution">
    <text evidence="1">The sequence shown here is derived from an EMBL/GenBank/DDBJ whole genome shotgun (WGS) entry which is preliminary data.</text>
</comment>
<accession>A0ACC0X123</accession>
<reference evidence="2" key="1">
    <citation type="journal article" date="2023" name="G3 (Bethesda)">
        <title>Genome assembly and association tests identify interacting loci associated with vigor, precocity, and sex in interspecific pistachio rootstocks.</title>
        <authorList>
            <person name="Palmer W."/>
            <person name="Jacygrad E."/>
            <person name="Sagayaradj S."/>
            <person name="Cavanaugh K."/>
            <person name="Han R."/>
            <person name="Bertier L."/>
            <person name="Beede B."/>
            <person name="Kafkas S."/>
            <person name="Golino D."/>
            <person name="Preece J."/>
            <person name="Michelmore R."/>
        </authorList>
    </citation>
    <scope>NUCLEOTIDE SEQUENCE [LARGE SCALE GENOMIC DNA]</scope>
</reference>
<gene>
    <name evidence="1" type="ORF">Pint_30101</name>
</gene>
<name>A0ACC0X123_9ROSI</name>
<proteinExistence type="predicted"/>
<keyword evidence="2" id="KW-1185">Reference proteome</keyword>
<dbReference type="Proteomes" id="UP001163603">
    <property type="component" value="Chromosome 15"/>
</dbReference>
<evidence type="ECO:0000313" key="1">
    <source>
        <dbReference type="EMBL" id="KAJ0008055.1"/>
    </source>
</evidence>